<dbReference type="AlphaFoldDB" id="A0A3E3I5W4"/>
<feature type="domain" description="N-acetyltransferase" evidence="1">
    <location>
        <begin position="13"/>
        <end position="171"/>
    </location>
</feature>
<evidence type="ECO:0000313" key="2">
    <source>
        <dbReference type="EMBL" id="RGE61015.1"/>
    </source>
</evidence>
<dbReference type="EMBL" id="QVLV01000006">
    <property type="protein sequence ID" value="RGE61015.1"/>
    <property type="molecule type" value="Genomic_DNA"/>
</dbReference>
<dbReference type="SUPFAM" id="SSF55729">
    <property type="entry name" value="Acyl-CoA N-acyltransferases (Nat)"/>
    <property type="match status" value="1"/>
</dbReference>
<dbReference type="InterPro" id="IPR016181">
    <property type="entry name" value="Acyl_CoA_acyltransferase"/>
</dbReference>
<reference evidence="2" key="1">
    <citation type="submission" date="2018-08" db="EMBL/GenBank/DDBJ databases">
        <title>A genome reference for cultivated species of the human gut microbiota.</title>
        <authorList>
            <person name="Zou Y."/>
            <person name="Xue W."/>
            <person name="Luo G."/>
        </authorList>
    </citation>
    <scope>NUCLEOTIDE SEQUENCE [LARGE SCALE GENOMIC DNA]</scope>
    <source>
        <strain evidence="2">TF05-5AC</strain>
    </source>
</reference>
<proteinExistence type="predicted"/>
<evidence type="ECO:0000259" key="1">
    <source>
        <dbReference type="PROSITE" id="PS51186"/>
    </source>
</evidence>
<comment type="caution">
    <text evidence="2">The sequence shown here is derived from an EMBL/GenBank/DDBJ whole genome shotgun (WGS) entry which is preliminary data.</text>
</comment>
<dbReference type="Gene3D" id="3.40.630.30">
    <property type="match status" value="1"/>
</dbReference>
<dbReference type="InterPro" id="IPR051531">
    <property type="entry name" value="N-acetyltransferase"/>
</dbReference>
<organism evidence="2 3">
    <name type="scientific">Eisenbergiella massiliensis</name>
    <dbReference type="NCBI Taxonomy" id="1720294"/>
    <lineage>
        <taxon>Bacteria</taxon>
        <taxon>Bacillati</taxon>
        <taxon>Bacillota</taxon>
        <taxon>Clostridia</taxon>
        <taxon>Lachnospirales</taxon>
        <taxon>Lachnospiraceae</taxon>
        <taxon>Eisenbergiella</taxon>
    </lineage>
</organism>
<keyword evidence="2" id="KW-0808">Transferase</keyword>
<dbReference type="PROSITE" id="PS51186">
    <property type="entry name" value="GNAT"/>
    <property type="match status" value="1"/>
</dbReference>
<evidence type="ECO:0000313" key="3">
    <source>
        <dbReference type="Proteomes" id="UP000260812"/>
    </source>
</evidence>
<protein>
    <submittedName>
        <fullName evidence="2">N-acetyltransferase</fullName>
    </submittedName>
</protein>
<dbReference type="Pfam" id="PF13302">
    <property type="entry name" value="Acetyltransf_3"/>
    <property type="match status" value="1"/>
</dbReference>
<dbReference type="RefSeq" id="WP_117544522.1">
    <property type="nucleotide sequence ID" value="NZ_JBKUNB010000027.1"/>
</dbReference>
<sequence length="177" mass="20533">MVNPQFLIETKRLIIREMQQSDYDALCRILCDEEVMSAAYESAFSPEEAQNWLNRHLKRYEDYGFGLWAVVLKETNAMIGQCGLTLQPWKGKELLEIGYLFQKAYWHKGYATEAAIACREYAFTVLNADSVCSMIRDTHIASQNVAVRNGMKIIDKTTKNFRNTEMEFFLYSVDRAK</sequence>
<dbReference type="GeneID" id="97987345"/>
<accession>A0A3E3I5W4</accession>
<dbReference type="PANTHER" id="PTHR43792:SF1">
    <property type="entry name" value="N-ACETYLTRANSFERASE DOMAIN-CONTAINING PROTEIN"/>
    <property type="match status" value="1"/>
</dbReference>
<gene>
    <name evidence="2" type="ORF">DXC51_10770</name>
</gene>
<name>A0A3E3I5W4_9FIRM</name>
<keyword evidence="3" id="KW-1185">Reference proteome</keyword>
<dbReference type="InterPro" id="IPR000182">
    <property type="entry name" value="GNAT_dom"/>
</dbReference>
<dbReference type="PANTHER" id="PTHR43792">
    <property type="entry name" value="GNAT FAMILY, PUTATIVE (AFU_ORTHOLOGUE AFUA_3G00765)-RELATED-RELATED"/>
    <property type="match status" value="1"/>
</dbReference>
<dbReference type="Proteomes" id="UP000260812">
    <property type="component" value="Unassembled WGS sequence"/>
</dbReference>
<dbReference type="GO" id="GO:0016747">
    <property type="term" value="F:acyltransferase activity, transferring groups other than amino-acyl groups"/>
    <property type="evidence" value="ECO:0007669"/>
    <property type="project" value="InterPro"/>
</dbReference>